<proteinExistence type="predicted"/>
<organism evidence="1">
    <name type="scientific">virus sp. ctpeS3</name>
    <dbReference type="NCBI Taxonomy" id="2826815"/>
    <lineage>
        <taxon>Viruses</taxon>
    </lineage>
</organism>
<name>A0A8S5R8J1_9VIRU</name>
<protein>
    <submittedName>
        <fullName evidence="1">Acetyl-coA carboxylase zinc finger domain protein</fullName>
    </submittedName>
</protein>
<evidence type="ECO:0000313" key="1">
    <source>
        <dbReference type="EMBL" id="DAE27734.1"/>
    </source>
</evidence>
<reference evidence="1" key="1">
    <citation type="journal article" date="2021" name="Proc. Natl. Acad. Sci. U.S.A.">
        <title>A Catalog of Tens of Thousands of Viruses from Human Metagenomes Reveals Hidden Associations with Chronic Diseases.</title>
        <authorList>
            <person name="Tisza M.J."/>
            <person name="Buck C.B."/>
        </authorList>
    </citation>
    <scope>NUCLEOTIDE SEQUENCE</scope>
    <source>
        <strain evidence="1">CtpeS3</strain>
    </source>
</reference>
<accession>A0A8S5R8J1</accession>
<dbReference type="EMBL" id="BK015845">
    <property type="protein sequence ID" value="DAE27734.1"/>
    <property type="molecule type" value="Genomic_DNA"/>
</dbReference>
<sequence length="98" mass="11949">MKHQKEWHTCDRCGTEIEKPKIWYDRIFPCLRTVNLKRAMSFKEIFTEIKQGKIEPVISRDGIENIVLEEYYCTKTKQIDLCPKCREDFERFMRNEKN</sequence>